<dbReference type="STRING" id="561176.SAMN04488561_1012"/>
<evidence type="ECO:0000256" key="1">
    <source>
        <dbReference type="SAM" id="Phobius"/>
    </source>
</evidence>
<feature type="transmembrane region" description="Helical" evidence="1">
    <location>
        <begin position="90"/>
        <end position="107"/>
    </location>
</feature>
<keyword evidence="1" id="KW-1133">Transmembrane helix</keyword>
<proteinExistence type="predicted"/>
<keyword evidence="1" id="KW-0812">Transmembrane</keyword>
<keyword evidence="1" id="KW-0472">Membrane</keyword>
<dbReference type="EMBL" id="FNUC01000003">
    <property type="protein sequence ID" value="SEE33307.1"/>
    <property type="molecule type" value="Genomic_DNA"/>
</dbReference>
<protein>
    <submittedName>
        <fullName evidence="2">Uncharacterized protein</fullName>
    </submittedName>
</protein>
<dbReference type="Proteomes" id="UP000181980">
    <property type="component" value="Unassembled WGS sequence"/>
</dbReference>
<gene>
    <name evidence="2" type="ORF">SAMN04488561_1012</name>
</gene>
<name>A0A1H5HZE0_9ACTN</name>
<dbReference type="AlphaFoldDB" id="A0A1H5HZE0"/>
<feature type="transmembrane region" description="Helical" evidence="1">
    <location>
        <begin position="127"/>
        <end position="146"/>
    </location>
</feature>
<feature type="transmembrane region" description="Helical" evidence="1">
    <location>
        <begin position="64"/>
        <end position="83"/>
    </location>
</feature>
<organism evidence="2 3">
    <name type="scientific">Jiangella alba</name>
    <dbReference type="NCBI Taxonomy" id="561176"/>
    <lineage>
        <taxon>Bacteria</taxon>
        <taxon>Bacillati</taxon>
        <taxon>Actinomycetota</taxon>
        <taxon>Actinomycetes</taxon>
        <taxon>Jiangellales</taxon>
        <taxon>Jiangellaceae</taxon>
        <taxon>Jiangella</taxon>
    </lineage>
</organism>
<accession>A0A1H5HZE0</accession>
<evidence type="ECO:0000313" key="3">
    <source>
        <dbReference type="Proteomes" id="UP000181980"/>
    </source>
</evidence>
<feature type="transmembrane region" description="Helical" evidence="1">
    <location>
        <begin position="12"/>
        <end position="29"/>
    </location>
</feature>
<evidence type="ECO:0000313" key="2">
    <source>
        <dbReference type="EMBL" id="SEE33307.1"/>
    </source>
</evidence>
<keyword evidence="3" id="KW-1185">Reference proteome</keyword>
<reference evidence="3" key="1">
    <citation type="submission" date="2016-10" db="EMBL/GenBank/DDBJ databases">
        <authorList>
            <person name="Varghese N."/>
            <person name="Submissions S."/>
        </authorList>
    </citation>
    <scope>NUCLEOTIDE SEQUENCE [LARGE SCALE GENOMIC DNA]</scope>
    <source>
        <strain evidence="3">DSM 45237</strain>
    </source>
</reference>
<dbReference type="RefSeq" id="WP_069113059.1">
    <property type="nucleotide sequence ID" value="NZ_FNUC01000003.1"/>
</dbReference>
<dbReference type="OrthoDB" id="5197852at2"/>
<sequence>MSSDDDGKVFDGYARLYGPLTVAGLGLIFKPMFDDLRVDVETGGVESRFGNLWETAANHNGDPAVLGIMLALILMSLTLVATFRPRSGGLPVGIAVVCLLIIIMLITKPGTGDPAPDLSPDGLSSMAVAVFALVLGVVHAVHFTRWSRGRTPSALR</sequence>